<evidence type="ECO:0000256" key="3">
    <source>
        <dbReference type="SAM" id="MobiDB-lite"/>
    </source>
</evidence>
<sequence length="439" mass="48447">MQAKLKKIDCIVEIHDARIPFSGRNTRLKDFIKLRPHILLLNKVDLTDLNANKARRSGIEARLKLDGVDNVFFTSFHAMQNSSFLNSELLPLSKQLVESRPRYQREGADDFNMLVIGVPNVGKSTFINTLRNNQLYRKGKATTVGAKAGVTRSVLNKIKVGLNPPMYLIDTPGILPPNVSSLEAGMRLAACACVPDHIVGEVNIADYILYWLNSRENFQYVEYFGLTEASDNILDVLSKIAIDNRMVTKVKSVVTNTYVYRPDNVSSARMFLSAFREDAENLEQDTRDFDIHSILTPSHLERSKLDHAIVFNPIRGGRGSPASESDAGGPSFKPQRLRPTLVGSVSGSLRILQYCNRISKETVLWAFVYVGVLSIHVEALAAAHGMINKPGGGEVQDSCPGHGPHRDRVELGVYSEGSGVPKATWLARAETCQGGSTNN</sequence>
<dbReference type="Gene3D" id="1.10.1580.10">
    <property type="match status" value="1"/>
</dbReference>
<dbReference type="Pfam" id="PF01926">
    <property type="entry name" value="MMR_HSR1"/>
    <property type="match status" value="1"/>
</dbReference>
<evidence type="ECO:0000256" key="1">
    <source>
        <dbReference type="ARBA" id="ARBA00022741"/>
    </source>
</evidence>
<name>A0A3S0ZU16_ELYCH</name>
<dbReference type="InterPro" id="IPR006073">
    <property type="entry name" value="GTP-bd"/>
</dbReference>
<keyword evidence="1" id="KW-0547">Nucleotide-binding</keyword>
<dbReference type="FunFam" id="1.10.1580.10:FF:000004">
    <property type="entry name" value="Mitochondrial GTPase 1"/>
    <property type="match status" value="1"/>
</dbReference>
<evidence type="ECO:0000256" key="2">
    <source>
        <dbReference type="ARBA" id="ARBA00023134"/>
    </source>
</evidence>
<dbReference type="InterPro" id="IPR023179">
    <property type="entry name" value="GTP-bd_ortho_bundle_sf"/>
</dbReference>
<dbReference type="InterPro" id="IPR030378">
    <property type="entry name" value="G_CP_dom"/>
</dbReference>
<comment type="caution">
    <text evidence="5">The sequence shown here is derived from an EMBL/GenBank/DDBJ whole genome shotgun (WGS) entry which is preliminary data.</text>
</comment>
<dbReference type="GO" id="GO:0003924">
    <property type="term" value="F:GTPase activity"/>
    <property type="evidence" value="ECO:0007669"/>
    <property type="project" value="TreeGrafter"/>
</dbReference>
<feature type="region of interest" description="Disordered" evidence="3">
    <location>
        <begin position="316"/>
        <end position="336"/>
    </location>
</feature>
<dbReference type="InterPro" id="IPR027417">
    <property type="entry name" value="P-loop_NTPase"/>
</dbReference>
<dbReference type="GO" id="GO:0032543">
    <property type="term" value="P:mitochondrial translation"/>
    <property type="evidence" value="ECO:0007669"/>
    <property type="project" value="TreeGrafter"/>
</dbReference>
<dbReference type="PROSITE" id="PS51721">
    <property type="entry name" value="G_CP"/>
    <property type="match status" value="1"/>
</dbReference>
<accession>A0A3S0ZU16</accession>
<proteinExistence type="predicted"/>
<keyword evidence="2" id="KW-0342">GTP-binding</keyword>
<dbReference type="STRING" id="188477.A0A3S0ZU16"/>
<dbReference type="GO" id="GO:0005739">
    <property type="term" value="C:mitochondrion"/>
    <property type="evidence" value="ECO:0007669"/>
    <property type="project" value="TreeGrafter"/>
</dbReference>
<dbReference type="GO" id="GO:0005525">
    <property type="term" value="F:GTP binding"/>
    <property type="evidence" value="ECO:0007669"/>
    <property type="project" value="UniProtKB-KW"/>
</dbReference>
<dbReference type="EMBL" id="RQTK01000158">
    <property type="protein sequence ID" value="RUS85834.1"/>
    <property type="molecule type" value="Genomic_DNA"/>
</dbReference>
<gene>
    <name evidence="5" type="ORF">EGW08_006386</name>
</gene>
<protein>
    <recommendedName>
        <fullName evidence="4">CP-type G domain-containing protein</fullName>
    </recommendedName>
</protein>
<evidence type="ECO:0000313" key="6">
    <source>
        <dbReference type="Proteomes" id="UP000271974"/>
    </source>
</evidence>
<dbReference type="OrthoDB" id="269151at2759"/>
<evidence type="ECO:0000259" key="4">
    <source>
        <dbReference type="PROSITE" id="PS51721"/>
    </source>
</evidence>
<keyword evidence="6" id="KW-1185">Reference proteome</keyword>
<evidence type="ECO:0000313" key="5">
    <source>
        <dbReference type="EMBL" id="RUS85834.1"/>
    </source>
</evidence>
<dbReference type="Proteomes" id="UP000271974">
    <property type="component" value="Unassembled WGS sequence"/>
</dbReference>
<dbReference type="SUPFAM" id="SSF52540">
    <property type="entry name" value="P-loop containing nucleoside triphosphate hydrolases"/>
    <property type="match status" value="1"/>
</dbReference>
<dbReference type="AlphaFoldDB" id="A0A3S0ZU16"/>
<feature type="domain" description="CP-type G" evidence="4">
    <location>
        <begin position="1"/>
        <end position="177"/>
    </location>
</feature>
<dbReference type="PANTHER" id="PTHR45782:SF4">
    <property type="entry name" value="MITOCHONDRIAL RIBOSOME-ASSOCIATED GTPASE 1"/>
    <property type="match status" value="1"/>
</dbReference>
<reference evidence="5 6" key="1">
    <citation type="submission" date="2019-01" db="EMBL/GenBank/DDBJ databases">
        <title>A draft genome assembly of the solar-powered sea slug Elysia chlorotica.</title>
        <authorList>
            <person name="Cai H."/>
            <person name="Li Q."/>
            <person name="Fang X."/>
            <person name="Li J."/>
            <person name="Curtis N.E."/>
            <person name="Altenburger A."/>
            <person name="Shibata T."/>
            <person name="Feng M."/>
            <person name="Maeda T."/>
            <person name="Schwartz J.A."/>
            <person name="Shigenobu S."/>
            <person name="Lundholm N."/>
            <person name="Nishiyama T."/>
            <person name="Yang H."/>
            <person name="Hasebe M."/>
            <person name="Li S."/>
            <person name="Pierce S.K."/>
            <person name="Wang J."/>
        </authorList>
    </citation>
    <scope>NUCLEOTIDE SEQUENCE [LARGE SCALE GENOMIC DNA]</scope>
    <source>
        <strain evidence="5">EC2010</strain>
        <tissue evidence="5">Whole organism of an adult</tissue>
    </source>
</reference>
<dbReference type="PANTHER" id="PTHR45782">
    <property type="entry name" value="MITOCHONDRIAL RIBOSOME-ASSOCIATED GTPASE 1"/>
    <property type="match status" value="1"/>
</dbReference>
<organism evidence="5 6">
    <name type="scientific">Elysia chlorotica</name>
    <name type="common">Eastern emerald elysia</name>
    <name type="synonym">Sea slug</name>
    <dbReference type="NCBI Taxonomy" id="188477"/>
    <lineage>
        <taxon>Eukaryota</taxon>
        <taxon>Metazoa</taxon>
        <taxon>Spiralia</taxon>
        <taxon>Lophotrochozoa</taxon>
        <taxon>Mollusca</taxon>
        <taxon>Gastropoda</taxon>
        <taxon>Heterobranchia</taxon>
        <taxon>Euthyneura</taxon>
        <taxon>Panpulmonata</taxon>
        <taxon>Sacoglossa</taxon>
        <taxon>Placobranchoidea</taxon>
        <taxon>Plakobranchidae</taxon>
        <taxon>Elysia</taxon>
    </lineage>
</organism>
<dbReference type="Gene3D" id="3.40.50.300">
    <property type="entry name" value="P-loop containing nucleotide triphosphate hydrolases"/>
    <property type="match status" value="1"/>
</dbReference>